<feature type="compositionally biased region" description="Basic and acidic residues" evidence="1">
    <location>
        <begin position="371"/>
        <end position="395"/>
    </location>
</feature>
<feature type="region of interest" description="Disordered" evidence="1">
    <location>
        <begin position="583"/>
        <end position="645"/>
    </location>
</feature>
<feature type="transmembrane region" description="Helical" evidence="2">
    <location>
        <begin position="844"/>
        <end position="869"/>
    </location>
</feature>
<evidence type="ECO:0000313" key="5">
    <source>
        <dbReference type="Proteomes" id="UP001189429"/>
    </source>
</evidence>
<dbReference type="SMART" id="SM00271">
    <property type="entry name" value="DnaJ"/>
    <property type="match status" value="1"/>
</dbReference>
<keyword evidence="2" id="KW-0472">Membrane</keyword>
<proteinExistence type="predicted"/>
<dbReference type="Proteomes" id="UP001189429">
    <property type="component" value="Unassembled WGS sequence"/>
</dbReference>
<dbReference type="CDD" id="cd06257">
    <property type="entry name" value="DnaJ"/>
    <property type="match status" value="1"/>
</dbReference>
<dbReference type="InterPro" id="IPR036869">
    <property type="entry name" value="J_dom_sf"/>
</dbReference>
<evidence type="ECO:0000313" key="4">
    <source>
        <dbReference type="EMBL" id="CAK0832634.1"/>
    </source>
</evidence>
<feature type="transmembrane region" description="Helical" evidence="2">
    <location>
        <begin position="680"/>
        <end position="704"/>
    </location>
</feature>
<keyword evidence="2" id="KW-1133">Transmembrane helix</keyword>
<feature type="compositionally biased region" description="Low complexity" evidence="1">
    <location>
        <begin position="401"/>
        <end position="433"/>
    </location>
</feature>
<organism evidence="4 5">
    <name type="scientific">Prorocentrum cordatum</name>
    <dbReference type="NCBI Taxonomy" id="2364126"/>
    <lineage>
        <taxon>Eukaryota</taxon>
        <taxon>Sar</taxon>
        <taxon>Alveolata</taxon>
        <taxon>Dinophyceae</taxon>
        <taxon>Prorocentrales</taxon>
        <taxon>Prorocentraceae</taxon>
        <taxon>Prorocentrum</taxon>
    </lineage>
</organism>
<dbReference type="Pfam" id="PF00226">
    <property type="entry name" value="DnaJ"/>
    <property type="match status" value="1"/>
</dbReference>
<dbReference type="Gene3D" id="1.10.287.110">
    <property type="entry name" value="DnaJ domain"/>
    <property type="match status" value="1"/>
</dbReference>
<feature type="transmembrane region" description="Helical" evidence="2">
    <location>
        <begin position="785"/>
        <end position="807"/>
    </location>
</feature>
<dbReference type="PROSITE" id="PS50076">
    <property type="entry name" value="DNAJ_2"/>
    <property type="match status" value="1"/>
</dbReference>
<name>A0ABN9SLF8_9DINO</name>
<dbReference type="EMBL" id="CAUYUJ010011803">
    <property type="protein sequence ID" value="CAK0832634.1"/>
    <property type="molecule type" value="Genomic_DNA"/>
</dbReference>
<evidence type="ECO:0000256" key="1">
    <source>
        <dbReference type="SAM" id="MobiDB-lite"/>
    </source>
</evidence>
<reference evidence="4" key="1">
    <citation type="submission" date="2023-10" db="EMBL/GenBank/DDBJ databases">
        <authorList>
            <person name="Chen Y."/>
            <person name="Shah S."/>
            <person name="Dougan E. K."/>
            <person name="Thang M."/>
            <person name="Chan C."/>
        </authorList>
    </citation>
    <scope>NUCLEOTIDE SEQUENCE [LARGE SCALE GENOMIC DNA]</scope>
</reference>
<feature type="region of interest" description="Disordered" evidence="1">
    <location>
        <begin position="367"/>
        <end position="465"/>
    </location>
</feature>
<comment type="caution">
    <text evidence="4">The sequence shown here is derived from an EMBL/GenBank/DDBJ whole genome shotgun (WGS) entry which is preliminary data.</text>
</comment>
<evidence type="ECO:0000259" key="3">
    <source>
        <dbReference type="PROSITE" id="PS50076"/>
    </source>
</evidence>
<keyword evidence="2" id="KW-0812">Transmembrane</keyword>
<dbReference type="SUPFAM" id="SSF46565">
    <property type="entry name" value="Chaperone J-domain"/>
    <property type="match status" value="1"/>
</dbReference>
<protein>
    <recommendedName>
        <fullName evidence="3">J domain-containing protein</fullName>
    </recommendedName>
</protein>
<feature type="transmembrane region" description="Helical" evidence="2">
    <location>
        <begin position="746"/>
        <end position="773"/>
    </location>
</feature>
<evidence type="ECO:0000256" key="2">
    <source>
        <dbReference type="SAM" id="Phobius"/>
    </source>
</evidence>
<gene>
    <name evidence="4" type="ORF">PCOR1329_LOCUS30601</name>
</gene>
<feature type="region of interest" description="Disordered" evidence="1">
    <location>
        <begin position="189"/>
        <end position="221"/>
    </location>
</feature>
<dbReference type="Gene3D" id="1.10.510.10">
    <property type="entry name" value="Transferase(Phosphotransferase) domain 1"/>
    <property type="match status" value="1"/>
</dbReference>
<feature type="compositionally biased region" description="Basic and acidic residues" evidence="1">
    <location>
        <begin position="189"/>
        <end position="212"/>
    </location>
</feature>
<keyword evidence="5" id="KW-1185">Reference proteome</keyword>
<dbReference type="InterPro" id="IPR011009">
    <property type="entry name" value="Kinase-like_dom_sf"/>
</dbReference>
<feature type="transmembrane region" description="Helical" evidence="2">
    <location>
        <begin position="716"/>
        <end position="740"/>
    </location>
</feature>
<feature type="transmembrane region" description="Helical" evidence="2">
    <location>
        <begin position="28"/>
        <end position="47"/>
    </location>
</feature>
<accession>A0ABN9SLF8</accession>
<feature type="domain" description="J" evidence="3">
    <location>
        <begin position="140"/>
        <end position="193"/>
    </location>
</feature>
<feature type="transmembrane region" description="Helical" evidence="2">
    <location>
        <begin position="813"/>
        <end position="832"/>
    </location>
</feature>
<dbReference type="InterPro" id="IPR001623">
    <property type="entry name" value="DnaJ_domain"/>
</dbReference>
<sequence length="881" mass="95493">MPFDDGSASADKAQSSAMSLVINYADPLLAAGTAVFGLGLLVLPLLAKLNLLDDADMYSYPPHGETNPRQPMRLFTEAELRQRMGLLSPAYLSKEICMSTDELDEYMNRCEMETTDDEVSRIQKWRDSVNLHLKSLQKRSALAFLGLPPSASDADINKMYKKMALELHPDKGGDPEKFQELQEMKERLNEMDEEDKKGGEDAEDEEVKKEKEQEEEDNVKLPPSERVKKLRMDVHDNTVRLWEKAKKSKDEITGDKDIKCNSQPALNILRQFVDRFVNNEIKTLRYDDAKGAEAKLRKFLKQGTEIIAVAAMHDVQATLTTIAMHFNYRLVARSRSPDIKNRCAALLDAISEVPVRSEAFLKQVEDSLAGQKDRDKRAKEERAQAQREREAKGDLGGEAGAGPRAAGPQPAAAQGGPQPAAGPPAAAARQGAADPFADFDFGEKPEAAAPKPAPGPSAGAGGALPPEVLARKEDGTKVAAAAQKPQRTCWDPDFDHPYAGALKSNGTGIFCRACTRWVATYEYPADVWALGVVTSWAGRFPFADDAQIMGLAPEFSEDLPEGAAGYVGRLLRKAEAGRPGAAEALGHPWLGQPPRPRGGSEAAEEAEADQSGVQRCPSGAALRERGPNINVNERRQERSGQGRGSRCHEVGVFTVFWLVSGRVDDVLSKWPNFASTGFAISYGAALLCLPFLLIMALVAVWSVASAGPARKTFSSILIISVGVPVYPIVLALLLAIFWIVVEFLALAFGVVGPLAVTIGVFSFGCDALSSFIAEQRRYPRAVEDITFAQLFAGLAIGAGSLCTFGVLTVALTVLKAPFVLLGLTAMGIYHTFPWLLETGCWFPAAFLVWVFALAAGFCALALGIFFPWLRSSCSASCGRPT</sequence>
<feature type="compositionally biased region" description="Basic and acidic residues" evidence="1">
    <location>
        <begin position="622"/>
        <end position="640"/>
    </location>
</feature>
<dbReference type="SUPFAM" id="SSF56112">
    <property type="entry name" value="Protein kinase-like (PK-like)"/>
    <property type="match status" value="1"/>
</dbReference>